<dbReference type="Proteomes" id="UP000524237">
    <property type="component" value="Unassembled WGS sequence"/>
</dbReference>
<gene>
    <name evidence="1" type="ORF">FB555_001363</name>
</gene>
<dbReference type="SUPFAM" id="SSF53756">
    <property type="entry name" value="UDP-Glycosyltransferase/glycogen phosphorylase"/>
    <property type="match status" value="1"/>
</dbReference>
<organism evidence="1 2">
    <name type="scientific">Alpinimonas psychrophila</name>
    <dbReference type="NCBI Taxonomy" id="748908"/>
    <lineage>
        <taxon>Bacteria</taxon>
        <taxon>Bacillati</taxon>
        <taxon>Actinomycetota</taxon>
        <taxon>Actinomycetes</taxon>
        <taxon>Micrococcales</taxon>
        <taxon>Microbacteriaceae</taxon>
        <taxon>Alpinimonas</taxon>
    </lineage>
</organism>
<accession>A0A7W3PPA2</accession>
<dbReference type="Gene3D" id="3.40.50.12580">
    <property type="match status" value="1"/>
</dbReference>
<reference evidence="1 2" key="1">
    <citation type="submission" date="2020-07" db="EMBL/GenBank/DDBJ databases">
        <title>Sequencing the genomes of 1000 actinobacteria strains.</title>
        <authorList>
            <person name="Klenk H.-P."/>
        </authorList>
    </citation>
    <scope>NUCLEOTIDE SEQUENCE [LARGE SCALE GENOMIC DNA]</scope>
    <source>
        <strain evidence="1 2">DSM 23737</strain>
    </source>
</reference>
<proteinExistence type="predicted"/>
<dbReference type="RefSeq" id="WP_182484699.1">
    <property type="nucleotide sequence ID" value="NZ_JACGWU010000003.1"/>
</dbReference>
<evidence type="ECO:0000313" key="1">
    <source>
        <dbReference type="EMBL" id="MBA8829260.1"/>
    </source>
</evidence>
<protein>
    <recommendedName>
        <fullName evidence="3">Capsule polysaccharide biosynthesis protein</fullName>
    </recommendedName>
</protein>
<evidence type="ECO:0000313" key="2">
    <source>
        <dbReference type="Proteomes" id="UP000524237"/>
    </source>
</evidence>
<evidence type="ECO:0008006" key="3">
    <source>
        <dbReference type="Google" id="ProtNLM"/>
    </source>
</evidence>
<keyword evidence="2" id="KW-1185">Reference proteome</keyword>
<name>A0A7W3PPA2_9MICO</name>
<dbReference type="EMBL" id="JACGWU010000003">
    <property type="protein sequence ID" value="MBA8829260.1"/>
    <property type="molecule type" value="Genomic_DNA"/>
</dbReference>
<dbReference type="InterPro" id="IPR043148">
    <property type="entry name" value="TagF_C"/>
</dbReference>
<comment type="caution">
    <text evidence="1">The sequence shown here is derived from an EMBL/GenBank/DDBJ whole genome shotgun (WGS) entry which is preliminary data.</text>
</comment>
<dbReference type="AlphaFoldDB" id="A0A7W3PPA2"/>
<sequence length="597" mass="67713">MKALFFSPFSNIWEHSFPEALVAAGLHERGIDIVTVRCGGLYDSFCVAMSAAGLTAADTFHKRRQVCSACFRRRELVDSKFNFRSLITDDFLLPGDVEELDILVQSSTLENWPTLVLRNVPIGRYAAYEFLLNYKIMGTNIPEELFPIYREQLRNSAATLMAAERILDLERPDYVVTYNRLYGVNHAFLAVAELRGIPTYTLQGGSHITLRGETMSMFLESQTQFQVFGSHSWQEYRETPVGSSEISLVASHFEGLLEASSAFAYSSAFQASKPSHLRERFGIPAEAKVVLIPMSSEDELNAAQLANVLPDTTHRPNLFENQFEWIEFVFQYARTRPEVKFVLRLHPRMFPNKRESVVAPVVERVMELIETAPPNVIVNLPTDNISLYDLMQILDVVLGYRSSVGAELAAFGIPVVAPANRDFFTYPQEINRTAFTSEEFVIKLDAALEEGWSLENVRKAFRWYAFLFTRIASDFSGAVNAKPIAIRPKIPGFRLWLWRKMVFVIISYGPLVRERLALRNRETSRLSKDVFFDVMSHKRNSLAESTVWPKLTGSEQEESTLLQEHLTGLCEGMWKEIVEPNSLAGRIRIALGITSSN</sequence>